<feature type="signal peptide" evidence="5">
    <location>
        <begin position="1"/>
        <end position="25"/>
    </location>
</feature>
<sequence length="258" mass="25380">MRTAAPALVALALLTSACGGSSSPAASRAASSADPSGSITVFAAASLTGAFTELGQQFEQANPGTKVTFSFGASSTLAQQVIAGAPADVFASASPKNMAQVTDARDAINARTFATNVAEVAVAPASKAKVTALADLAKPGIKVALCQPQVPCGALAQTVLDKAKVSVQPVTQGLDVKSTLAYVTSGEADAAIVYATDVRAAGDSVVGVEVPAAQNASTAYPIATVKSSKNAALAAAFEDFVLSSAGQSVLGTAGFSAP</sequence>
<protein>
    <submittedName>
        <fullName evidence="6">Molybdate transport system substrate-binding protein</fullName>
    </submittedName>
</protein>
<dbReference type="NCBIfam" id="TIGR01256">
    <property type="entry name" value="modA"/>
    <property type="match status" value="1"/>
</dbReference>
<dbReference type="SUPFAM" id="SSF53850">
    <property type="entry name" value="Periplasmic binding protein-like II"/>
    <property type="match status" value="1"/>
</dbReference>
<dbReference type="PANTHER" id="PTHR30632">
    <property type="entry name" value="MOLYBDATE-BINDING PERIPLASMIC PROTEIN"/>
    <property type="match status" value="1"/>
</dbReference>
<dbReference type="EMBL" id="RBWV01000009">
    <property type="protein sequence ID" value="RKS80440.1"/>
    <property type="molecule type" value="Genomic_DNA"/>
</dbReference>
<dbReference type="InterPro" id="IPR005950">
    <property type="entry name" value="ModA"/>
</dbReference>
<feature type="binding site" evidence="4">
    <location>
        <position position="194"/>
    </location>
    <ligand>
        <name>molybdate</name>
        <dbReference type="ChEBI" id="CHEBI:36264"/>
    </ligand>
</feature>
<dbReference type="RefSeq" id="WP_121192375.1">
    <property type="nucleotide sequence ID" value="NZ_RBWV01000009.1"/>
</dbReference>
<evidence type="ECO:0000256" key="1">
    <source>
        <dbReference type="ARBA" id="ARBA00009175"/>
    </source>
</evidence>
<dbReference type="GO" id="GO:0046872">
    <property type="term" value="F:metal ion binding"/>
    <property type="evidence" value="ECO:0007669"/>
    <property type="project" value="UniProtKB-KW"/>
</dbReference>
<organism evidence="6 7">
    <name type="scientific">Motilibacter peucedani</name>
    <dbReference type="NCBI Taxonomy" id="598650"/>
    <lineage>
        <taxon>Bacteria</taxon>
        <taxon>Bacillati</taxon>
        <taxon>Actinomycetota</taxon>
        <taxon>Actinomycetes</taxon>
        <taxon>Motilibacterales</taxon>
        <taxon>Motilibacteraceae</taxon>
        <taxon>Motilibacter</taxon>
    </lineage>
</organism>
<feature type="binding site" evidence="4">
    <location>
        <position position="176"/>
    </location>
    <ligand>
        <name>molybdate</name>
        <dbReference type="ChEBI" id="CHEBI:36264"/>
    </ligand>
</feature>
<keyword evidence="2 4" id="KW-0479">Metal-binding</keyword>
<dbReference type="FunCoup" id="A0A420XUL8">
    <property type="interactions" value="23"/>
</dbReference>
<name>A0A420XUL8_9ACTN</name>
<dbReference type="Proteomes" id="UP000281955">
    <property type="component" value="Unassembled WGS sequence"/>
</dbReference>
<keyword evidence="7" id="KW-1185">Reference proteome</keyword>
<dbReference type="GO" id="GO:0030973">
    <property type="term" value="F:molybdate ion binding"/>
    <property type="evidence" value="ECO:0007669"/>
    <property type="project" value="TreeGrafter"/>
</dbReference>
<evidence type="ECO:0000313" key="6">
    <source>
        <dbReference type="EMBL" id="RKS80440.1"/>
    </source>
</evidence>
<dbReference type="PANTHER" id="PTHR30632:SF0">
    <property type="entry name" value="SULFATE-BINDING PROTEIN"/>
    <property type="match status" value="1"/>
</dbReference>
<comment type="similarity">
    <text evidence="1">Belongs to the bacterial solute-binding protein ModA family.</text>
</comment>
<dbReference type="Pfam" id="PF13531">
    <property type="entry name" value="SBP_bac_11"/>
    <property type="match status" value="1"/>
</dbReference>
<dbReference type="InParanoid" id="A0A420XUL8"/>
<gene>
    <name evidence="6" type="ORF">CLV35_0872</name>
</gene>
<evidence type="ECO:0000256" key="3">
    <source>
        <dbReference type="ARBA" id="ARBA00022729"/>
    </source>
</evidence>
<feature type="binding site" evidence="4">
    <location>
        <position position="46"/>
    </location>
    <ligand>
        <name>molybdate</name>
        <dbReference type="ChEBI" id="CHEBI:36264"/>
    </ligand>
</feature>
<feature type="chain" id="PRO_5019346182" evidence="5">
    <location>
        <begin position="26"/>
        <end position="258"/>
    </location>
</feature>
<dbReference type="InterPro" id="IPR050682">
    <property type="entry name" value="ModA/WtpA"/>
</dbReference>
<accession>A0A420XUL8</accession>
<dbReference type="OrthoDB" id="9785015at2"/>
<evidence type="ECO:0000256" key="4">
    <source>
        <dbReference type="PIRSR" id="PIRSR004846-1"/>
    </source>
</evidence>
<feature type="binding site" evidence="4">
    <location>
        <position position="74"/>
    </location>
    <ligand>
        <name>molybdate</name>
        <dbReference type="ChEBI" id="CHEBI:36264"/>
    </ligand>
</feature>
<evidence type="ECO:0000256" key="2">
    <source>
        <dbReference type="ARBA" id="ARBA00022723"/>
    </source>
</evidence>
<dbReference type="Gene3D" id="3.40.190.10">
    <property type="entry name" value="Periplasmic binding protein-like II"/>
    <property type="match status" value="2"/>
</dbReference>
<dbReference type="PIRSF" id="PIRSF004846">
    <property type="entry name" value="ModA"/>
    <property type="match status" value="1"/>
</dbReference>
<keyword evidence="4" id="KW-0500">Molybdenum</keyword>
<dbReference type="GO" id="GO:0015689">
    <property type="term" value="P:molybdate ion transport"/>
    <property type="evidence" value="ECO:0007669"/>
    <property type="project" value="InterPro"/>
</dbReference>
<keyword evidence="3 5" id="KW-0732">Signal</keyword>
<reference evidence="6 7" key="1">
    <citation type="submission" date="2018-10" db="EMBL/GenBank/DDBJ databases">
        <title>Genomic Encyclopedia of Archaeal and Bacterial Type Strains, Phase II (KMG-II): from individual species to whole genera.</title>
        <authorList>
            <person name="Goeker M."/>
        </authorList>
    </citation>
    <scope>NUCLEOTIDE SEQUENCE [LARGE SCALE GENOMIC DNA]</scope>
    <source>
        <strain evidence="6 7">RP-AC37</strain>
    </source>
</reference>
<evidence type="ECO:0000313" key="7">
    <source>
        <dbReference type="Proteomes" id="UP000281955"/>
    </source>
</evidence>
<evidence type="ECO:0000256" key="5">
    <source>
        <dbReference type="SAM" id="SignalP"/>
    </source>
</evidence>
<dbReference type="PROSITE" id="PS51257">
    <property type="entry name" value="PROKAR_LIPOPROTEIN"/>
    <property type="match status" value="1"/>
</dbReference>
<comment type="caution">
    <text evidence="6">The sequence shown here is derived from an EMBL/GenBank/DDBJ whole genome shotgun (WGS) entry which is preliminary data.</text>
</comment>
<dbReference type="AlphaFoldDB" id="A0A420XUL8"/>
<proteinExistence type="inferred from homology"/>